<accession>A0A127M2P3</accession>
<dbReference type="AlphaFoldDB" id="A0A127M2P3"/>
<dbReference type="PANTHER" id="PTHR21310">
    <property type="entry name" value="AMINOGLYCOSIDE PHOSPHOTRANSFERASE-RELATED-RELATED"/>
    <property type="match status" value="1"/>
</dbReference>
<dbReference type="RefSeq" id="WP_008246083.1">
    <property type="nucleotide sequence ID" value="NZ_CP014544.1"/>
</dbReference>
<dbReference type="Gene3D" id="3.90.1200.10">
    <property type="match status" value="1"/>
</dbReference>
<dbReference type="InterPro" id="IPR002575">
    <property type="entry name" value="Aminoglycoside_PTrfase"/>
</dbReference>
<dbReference type="CDD" id="cd05154">
    <property type="entry name" value="ACAD10_11_N-like"/>
    <property type="match status" value="1"/>
</dbReference>
<dbReference type="EMBL" id="CP014544">
    <property type="protein sequence ID" value="AMO67503.1"/>
    <property type="molecule type" value="Genomic_DNA"/>
</dbReference>
<gene>
    <name evidence="2" type="ORF">AZF00_03965</name>
</gene>
<evidence type="ECO:0000313" key="2">
    <source>
        <dbReference type="EMBL" id="AMO67503.1"/>
    </source>
</evidence>
<dbReference type="InterPro" id="IPR011009">
    <property type="entry name" value="Kinase-like_dom_sf"/>
</dbReference>
<dbReference type="InterPro" id="IPR051678">
    <property type="entry name" value="AGP_Transferase"/>
</dbReference>
<dbReference type="Gene3D" id="3.30.200.20">
    <property type="entry name" value="Phosphorylase Kinase, domain 1"/>
    <property type="match status" value="1"/>
</dbReference>
<dbReference type="Proteomes" id="UP000074119">
    <property type="component" value="Chromosome"/>
</dbReference>
<evidence type="ECO:0000259" key="1">
    <source>
        <dbReference type="Pfam" id="PF01636"/>
    </source>
</evidence>
<feature type="domain" description="Aminoglycoside phosphotransferase" evidence="1">
    <location>
        <begin position="67"/>
        <end position="294"/>
    </location>
</feature>
<sequence length="384" mass="42251">MSLSSVAASFELGRDIEPSVVAMLQQAANNKSHGVYQSLSAEQLLPKLEAFIRAQGLAGAEVKGLRRMGGGASKEQFVFDLHSAAGPVQRCVLRMDPLESAVVTDRRKEYEVLNCMQSVLPVPPVLWADIEGAELGRPALICGFIGGVTKPSGDSGNVSGLGALLPERFRERLSAQFIDYLVAMHGVAVDFKPEVFQVPDADPQQAARWQLNWWSSVWQDDAIEGSPLMGLAERWMRDNLPSARELVVVHADYRTGNYLFDEDSQEISTVLDWELAHIGDYHEDLAWIICHKGVTEDGQIMASGLMTPEELCERYRAATGRLVDAKTLHFYKVLSVYKCVAICLATAAQTASRKHSHQDVLLSWLTAAGHSFSAELLSLLKEVQ</sequence>
<reference evidence="2 3" key="1">
    <citation type="submission" date="2015-12" db="EMBL/GenBank/DDBJ databases">
        <authorList>
            <person name="Shamseldin A."/>
            <person name="Moawad H."/>
            <person name="Abd El-Rahim W.M."/>
            <person name="Sadowsky M.J."/>
        </authorList>
    </citation>
    <scope>NUCLEOTIDE SEQUENCE [LARGE SCALE GENOMIC DNA]</scope>
    <source>
        <strain evidence="2 3">SM2</strain>
    </source>
</reference>
<dbReference type="InterPro" id="IPR041726">
    <property type="entry name" value="ACAD10_11_N"/>
</dbReference>
<dbReference type="KEGG" id="zal:AZF00_03965"/>
<dbReference type="STRING" id="1470434.AZF00_03965"/>
<protein>
    <recommendedName>
        <fullName evidence="1">Aminoglycoside phosphotransferase domain-containing protein</fullName>
    </recommendedName>
</protein>
<dbReference type="Pfam" id="PF01636">
    <property type="entry name" value="APH"/>
    <property type="match status" value="1"/>
</dbReference>
<organism evidence="2 3">
    <name type="scientific">Zhongshania aliphaticivorans</name>
    <dbReference type="NCBI Taxonomy" id="1470434"/>
    <lineage>
        <taxon>Bacteria</taxon>
        <taxon>Pseudomonadati</taxon>
        <taxon>Pseudomonadota</taxon>
        <taxon>Gammaproteobacteria</taxon>
        <taxon>Cellvibrionales</taxon>
        <taxon>Spongiibacteraceae</taxon>
        <taxon>Zhongshania</taxon>
    </lineage>
</organism>
<proteinExistence type="predicted"/>
<evidence type="ECO:0000313" key="3">
    <source>
        <dbReference type="Proteomes" id="UP000074119"/>
    </source>
</evidence>
<name>A0A127M2P3_9GAMM</name>
<dbReference type="SUPFAM" id="SSF56112">
    <property type="entry name" value="Protein kinase-like (PK-like)"/>
    <property type="match status" value="1"/>
</dbReference>
<dbReference type="PANTHER" id="PTHR21310:SF57">
    <property type="entry name" value="BLR2944 PROTEIN"/>
    <property type="match status" value="1"/>
</dbReference>